<evidence type="ECO:0000313" key="3">
    <source>
        <dbReference type="EMBL" id="KAK9908063.1"/>
    </source>
</evidence>
<dbReference type="Gene3D" id="3.20.80.10">
    <property type="entry name" value="Regulatory factor, effector binding domain"/>
    <property type="match status" value="1"/>
</dbReference>
<organism evidence="3 4">
    <name type="scientific">Coccomyxa subellipsoidea</name>
    <dbReference type="NCBI Taxonomy" id="248742"/>
    <lineage>
        <taxon>Eukaryota</taxon>
        <taxon>Viridiplantae</taxon>
        <taxon>Chlorophyta</taxon>
        <taxon>core chlorophytes</taxon>
        <taxon>Trebouxiophyceae</taxon>
        <taxon>Trebouxiophyceae incertae sedis</taxon>
        <taxon>Coccomyxaceae</taxon>
        <taxon>Coccomyxa</taxon>
    </lineage>
</organism>
<comment type="caution">
    <text evidence="3">The sequence shown here is derived from an EMBL/GenBank/DDBJ whole genome shotgun (WGS) entry which is preliminary data.</text>
</comment>
<dbReference type="PANTHER" id="PTHR11220:SF72">
    <property type="entry name" value="HEME-BINDING PROTEIN 2-LIKE ISOFORM X2"/>
    <property type="match status" value="1"/>
</dbReference>
<evidence type="ECO:0008006" key="5">
    <source>
        <dbReference type="Google" id="ProtNLM"/>
    </source>
</evidence>
<sequence>MQPVQIAVAAVHLLLTAHLPQSQAQSFANTGNTSTPWFCHELECASYTVVGRNADYETRQYSSANWVSANVQNYTYRAALSEGFAPLFKYISGANKDAVNINMTAPVLVKVASGAGPFCQSNFTVSFYVPTAQGNTPVPTDASVYLNRLPSATYFVSSFGGYADDNTVPAQAAALTAKLTANGEAFDNSVFWTAGYDAPYKLSDRHNEIWILKSGEPAAAKSVAG</sequence>
<keyword evidence="2" id="KW-0732">Signal</keyword>
<dbReference type="InterPro" id="IPR011256">
    <property type="entry name" value="Reg_factor_effector_dom_sf"/>
</dbReference>
<proteinExistence type="inferred from homology"/>
<dbReference type="PANTHER" id="PTHR11220">
    <property type="entry name" value="HEME-BINDING PROTEIN-RELATED"/>
    <property type="match status" value="1"/>
</dbReference>
<comment type="similarity">
    <text evidence="1">Belongs to the HEBP family.</text>
</comment>
<dbReference type="Proteomes" id="UP001491310">
    <property type="component" value="Unassembled WGS sequence"/>
</dbReference>
<evidence type="ECO:0000256" key="1">
    <source>
        <dbReference type="ARBA" id="ARBA00009817"/>
    </source>
</evidence>
<evidence type="ECO:0000313" key="4">
    <source>
        <dbReference type="Proteomes" id="UP001491310"/>
    </source>
</evidence>
<keyword evidence="4" id="KW-1185">Reference proteome</keyword>
<dbReference type="SUPFAM" id="SSF55136">
    <property type="entry name" value="Probable bacterial effector-binding domain"/>
    <property type="match status" value="1"/>
</dbReference>
<dbReference type="EMBL" id="JALJOT010000008">
    <property type="protein sequence ID" value="KAK9908063.1"/>
    <property type="molecule type" value="Genomic_DNA"/>
</dbReference>
<name>A0ABR2YME8_9CHLO</name>
<feature type="chain" id="PRO_5046734665" description="SOUL-domain-containing protein" evidence="2">
    <location>
        <begin position="25"/>
        <end position="225"/>
    </location>
</feature>
<accession>A0ABR2YME8</accession>
<evidence type="ECO:0000256" key="2">
    <source>
        <dbReference type="SAM" id="SignalP"/>
    </source>
</evidence>
<dbReference type="Pfam" id="PF04832">
    <property type="entry name" value="SOUL"/>
    <property type="match status" value="1"/>
</dbReference>
<protein>
    <recommendedName>
        <fullName evidence="5">SOUL-domain-containing protein</fullName>
    </recommendedName>
</protein>
<reference evidence="3 4" key="1">
    <citation type="journal article" date="2024" name="Nat. Commun.">
        <title>Phylogenomics reveals the evolutionary origins of lichenization in chlorophyte algae.</title>
        <authorList>
            <person name="Puginier C."/>
            <person name="Libourel C."/>
            <person name="Otte J."/>
            <person name="Skaloud P."/>
            <person name="Haon M."/>
            <person name="Grisel S."/>
            <person name="Petersen M."/>
            <person name="Berrin J.G."/>
            <person name="Delaux P.M."/>
            <person name="Dal Grande F."/>
            <person name="Keller J."/>
        </authorList>
    </citation>
    <scope>NUCLEOTIDE SEQUENCE [LARGE SCALE GENOMIC DNA]</scope>
    <source>
        <strain evidence="3 4">SAG 216-7</strain>
    </source>
</reference>
<gene>
    <name evidence="3" type="ORF">WJX75_002325</name>
</gene>
<dbReference type="InterPro" id="IPR006917">
    <property type="entry name" value="SOUL_heme-bd"/>
</dbReference>
<feature type="signal peptide" evidence="2">
    <location>
        <begin position="1"/>
        <end position="24"/>
    </location>
</feature>